<evidence type="ECO:0000313" key="2">
    <source>
        <dbReference type="EMBL" id="RID85264.1"/>
    </source>
</evidence>
<dbReference type="EMBL" id="QWVS01000020">
    <property type="protein sequence ID" value="RID85264.1"/>
    <property type="molecule type" value="Genomic_DNA"/>
</dbReference>
<keyword evidence="1" id="KW-0812">Transmembrane</keyword>
<keyword evidence="1" id="KW-0472">Membrane</keyword>
<evidence type="ECO:0000256" key="1">
    <source>
        <dbReference type="SAM" id="Phobius"/>
    </source>
</evidence>
<feature type="transmembrane region" description="Helical" evidence="1">
    <location>
        <begin position="96"/>
        <end position="116"/>
    </location>
</feature>
<evidence type="ECO:0000313" key="3">
    <source>
        <dbReference type="Proteomes" id="UP000266016"/>
    </source>
</evidence>
<keyword evidence="3" id="KW-1185">Reference proteome</keyword>
<proteinExistence type="predicted"/>
<dbReference type="Proteomes" id="UP000266016">
    <property type="component" value="Unassembled WGS sequence"/>
</dbReference>
<feature type="transmembrane region" description="Helical" evidence="1">
    <location>
        <begin position="37"/>
        <end position="57"/>
    </location>
</feature>
<accession>A0A398B6Z6</accession>
<feature type="transmembrane region" description="Helical" evidence="1">
    <location>
        <begin position="64"/>
        <end position="84"/>
    </location>
</feature>
<dbReference type="InterPro" id="IPR023804">
    <property type="entry name" value="DUF3792_TM"/>
</dbReference>
<dbReference type="NCBIfam" id="TIGR04086">
    <property type="entry name" value="TIGR04086_membr"/>
    <property type="match status" value="1"/>
</dbReference>
<reference evidence="2 3" key="1">
    <citation type="submission" date="2018-08" db="EMBL/GenBank/DDBJ databases">
        <title>Bacillus jemisoniae sp. nov., Bacillus chryseoplanitiae sp. nov., Bacillus resnikiae sp. nov., and Bacillus frankliniae sp. nov., isolated from Viking spacecraft and associated surfaces.</title>
        <authorList>
            <person name="Seuylemezian A."/>
            <person name="Vaishampayan P."/>
        </authorList>
    </citation>
    <scope>NUCLEOTIDE SEQUENCE [LARGE SCALE GENOMIC DNA]</scope>
    <source>
        <strain evidence="2 3">MA001</strain>
    </source>
</reference>
<sequence length="120" mass="12666">MSFAILYGVSTIFVLALIASLIFSTLLRFTALTESSISLVVMIVTFLSIFIGGFVSGGKGRKQGILLGGGTGIVYLAIILLFQYLGHDSLFSAKQWVSYGCFVVTATMGGILGVNISKGE</sequence>
<keyword evidence="1" id="KW-1133">Transmembrane helix</keyword>
<gene>
    <name evidence="2" type="ORF">D1953_12230</name>
</gene>
<comment type="caution">
    <text evidence="2">The sequence shown here is derived from an EMBL/GenBank/DDBJ whole genome shotgun (WGS) entry which is preliminary data.</text>
</comment>
<feature type="transmembrane region" description="Helical" evidence="1">
    <location>
        <begin position="12"/>
        <end position="31"/>
    </location>
</feature>
<dbReference type="Pfam" id="PF12670">
    <property type="entry name" value="DUF3792"/>
    <property type="match status" value="1"/>
</dbReference>
<name>A0A398B6Z6_9BACI</name>
<dbReference type="AlphaFoldDB" id="A0A398B6Z6"/>
<organism evidence="2 3">
    <name type="scientific">Peribacillus asahii</name>
    <dbReference type="NCBI Taxonomy" id="228899"/>
    <lineage>
        <taxon>Bacteria</taxon>
        <taxon>Bacillati</taxon>
        <taxon>Bacillota</taxon>
        <taxon>Bacilli</taxon>
        <taxon>Bacillales</taxon>
        <taxon>Bacillaceae</taxon>
        <taxon>Peribacillus</taxon>
    </lineage>
</organism>
<dbReference type="RefSeq" id="WP_119117474.1">
    <property type="nucleotide sequence ID" value="NZ_QWVS01000020.1"/>
</dbReference>
<protein>
    <submittedName>
        <fullName evidence="2">TIGR04086 family membrane protein</fullName>
    </submittedName>
</protein>